<feature type="repeat" description="TPR" evidence="3">
    <location>
        <begin position="686"/>
        <end position="719"/>
    </location>
</feature>
<dbReference type="Pfam" id="PF00931">
    <property type="entry name" value="NB-ARC"/>
    <property type="match status" value="1"/>
</dbReference>
<sequence length="795" mass="92007">MGSNEIKQLKFCNIDSQRNINFVGRKSLLEKIQNELNKNNVVAIHGMWGMGKTQLAIEYSYVYRNDYEVLIWLAAESHEILINSYRNIARNLGLPVDYEQYEDLINNVKNWFQKNTNWLLIIDNANSVDEIYNYLPNSMQGDIIITSRNASWSTIASEIEIDVLEQEESKELLLKSGAISDSKDVNELCRLLGDLPLAIEQARAYIHETKISVAEYIKRFNKYKVEILDRGQPFNYKETVTSTCKLAISKVNEYSPTITELLHLLAFFGPDNIPMNLLRQGEITLPENLSKMLKHDLEYDEMVGIIRRYSLLNVIDNNTFSIHRLIQMVIRETFSENERKMWIERCLDLILNLFNFEQSDLESIDRASILQPHAAKIGEFALEFKIRPYDTAMLFNRIGDYYFFQSLFLESRDFYNTGYTINKEQFGNNTNQICQNLMDLGYVQFKLGEYNEAKNCLQQAIKIAESINSKELLIDIYNRYAVLMENLDRLKIAEEYFKKSLDLIEKKSDKTEIEMATYASILNGFAELLSKQGQLANALIYYQQALDIFKELYGPEHFLSASIYANIGVMYSKTNYKEAKKYLSLALYIYQKSLGPEHPEIGRIQNNLGLVLLEEGKIKEAIKLFEESLTSDKVLFGEVHPKIAVRLNNIGLAYSKMGKYIKSLEFYKKALKINEMLFIPPHQTIATQYNNIGVTYSKMGQFIEAIKYLEQSLKTEKEIYGPKSSQILDSLIELTVVLIRLNDMDRAKSYVMESYDIANKSENGNYYLSKILPQLIIVLSSKGEHKTLTKYINKK</sequence>
<name>A0A2M9Q9W6_9BACI</name>
<feature type="repeat" description="TPR" evidence="3">
    <location>
        <begin position="434"/>
        <end position="467"/>
    </location>
</feature>
<dbReference type="PRINTS" id="PR00381">
    <property type="entry name" value="KINESINLIGHT"/>
</dbReference>
<keyword evidence="1" id="KW-0677">Repeat</keyword>
<evidence type="ECO:0000313" key="6">
    <source>
        <dbReference type="EMBL" id="PJO44873.1"/>
    </source>
</evidence>
<evidence type="ECO:0000259" key="4">
    <source>
        <dbReference type="Pfam" id="PF00931"/>
    </source>
</evidence>
<dbReference type="SUPFAM" id="SSF48452">
    <property type="entry name" value="TPR-like"/>
    <property type="match status" value="1"/>
</dbReference>
<keyword evidence="2 3" id="KW-0802">TPR repeat</keyword>
<evidence type="ECO:0000256" key="1">
    <source>
        <dbReference type="ARBA" id="ARBA00022737"/>
    </source>
</evidence>
<feature type="domain" description="NB-ARC" evidence="4">
    <location>
        <begin position="27"/>
        <end position="176"/>
    </location>
</feature>
<dbReference type="Pfam" id="PF25000">
    <property type="entry name" value="DUF7779"/>
    <property type="match status" value="1"/>
</dbReference>
<dbReference type="InterPro" id="IPR056681">
    <property type="entry name" value="DUF7779"/>
</dbReference>
<reference evidence="6 7" key="1">
    <citation type="submission" date="2017-11" db="EMBL/GenBank/DDBJ databases">
        <title>Bacterial isolate from king chilli rhizosphere.</title>
        <authorList>
            <person name="Takhelmayum P."/>
            <person name="Sarangthem I."/>
        </authorList>
    </citation>
    <scope>NUCLEOTIDE SEQUENCE [LARGE SCALE GENOMIC DNA]</scope>
    <source>
        <strain evidence="7">t26</strain>
    </source>
</reference>
<dbReference type="EMBL" id="PHQY01000322">
    <property type="protein sequence ID" value="PJO44873.1"/>
    <property type="molecule type" value="Genomic_DNA"/>
</dbReference>
<dbReference type="SMART" id="SM00028">
    <property type="entry name" value="TPR"/>
    <property type="match status" value="8"/>
</dbReference>
<dbReference type="AlphaFoldDB" id="A0A2M9Q9W6"/>
<dbReference type="InterPro" id="IPR002182">
    <property type="entry name" value="NB-ARC"/>
</dbReference>
<dbReference type="Pfam" id="PF13424">
    <property type="entry name" value="TPR_12"/>
    <property type="match status" value="4"/>
</dbReference>
<organism evidence="6 7">
    <name type="scientific">Lysinibacillus xylanilyticus</name>
    <dbReference type="NCBI Taxonomy" id="582475"/>
    <lineage>
        <taxon>Bacteria</taxon>
        <taxon>Bacillati</taxon>
        <taxon>Bacillota</taxon>
        <taxon>Bacilli</taxon>
        <taxon>Bacillales</taxon>
        <taxon>Bacillaceae</taxon>
        <taxon>Lysinibacillus</taxon>
    </lineage>
</organism>
<dbReference type="InterPro" id="IPR019734">
    <property type="entry name" value="TPR_rpt"/>
</dbReference>
<dbReference type="Gene3D" id="1.25.40.10">
    <property type="entry name" value="Tetratricopeptide repeat domain"/>
    <property type="match status" value="3"/>
</dbReference>
<dbReference type="PROSITE" id="PS50005">
    <property type="entry name" value="TPR"/>
    <property type="match status" value="3"/>
</dbReference>
<feature type="domain" description="DUF7779" evidence="5">
    <location>
        <begin position="252"/>
        <end position="338"/>
    </location>
</feature>
<feature type="repeat" description="TPR" evidence="3">
    <location>
        <begin position="644"/>
        <end position="677"/>
    </location>
</feature>
<accession>A0A2M9Q9W6</accession>
<evidence type="ECO:0000256" key="2">
    <source>
        <dbReference type="ARBA" id="ARBA00022803"/>
    </source>
</evidence>
<evidence type="ECO:0000259" key="5">
    <source>
        <dbReference type="Pfam" id="PF25000"/>
    </source>
</evidence>
<proteinExistence type="predicted"/>
<dbReference type="SUPFAM" id="SSF52540">
    <property type="entry name" value="P-loop containing nucleoside triphosphate hydrolases"/>
    <property type="match status" value="1"/>
</dbReference>
<gene>
    <name evidence="6" type="ORF">CWD94_04085</name>
</gene>
<protein>
    <submittedName>
        <fullName evidence="6">Uncharacterized protein</fullName>
    </submittedName>
</protein>
<comment type="caution">
    <text evidence="6">The sequence shown here is derived from an EMBL/GenBank/DDBJ whole genome shotgun (WGS) entry which is preliminary data.</text>
</comment>
<dbReference type="InterPro" id="IPR027417">
    <property type="entry name" value="P-loop_NTPase"/>
</dbReference>
<dbReference type="RefSeq" id="WP_100542162.1">
    <property type="nucleotide sequence ID" value="NZ_PHQY01000322.1"/>
</dbReference>
<dbReference type="PANTHER" id="PTHR45641:SF19">
    <property type="entry name" value="NEPHROCYSTIN-3"/>
    <property type="match status" value="1"/>
</dbReference>
<evidence type="ECO:0000313" key="7">
    <source>
        <dbReference type="Proteomes" id="UP000232101"/>
    </source>
</evidence>
<dbReference type="Proteomes" id="UP000232101">
    <property type="component" value="Unassembled WGS sequence"/>
</dbReference>
<dbReference type="SUPFAM" id="SSF81901">
    <property type="entry name" value="HCP-like"/>
    <property type="match status" value="1"/>
</dbReference>
<dbReference type="Gene3D" id="3.40.50.300">
    <property type="entry name" value="P-loop containing nucleotide triphosphate hydrolases"/>
    <property type="match status" value="1"/>
</dbReference>
<dbReference type="GO" id="GO:0043531">
    <property type="term" value="F:ADP binding"/>
    <property type="evidence" value="ECO:0007669"/>
    <property type="project" value="InterPro"/>
</dbReference>
<evidence type="ECO:0000256" key="3">
    <source>
        <dbReference type="PROSITE-ProRule" id="PRU00339"/>
    </source>
</evidence>
<dbReference type="InterPro" id="IPR011990">
    <property type="entry name" value="TPR-like_helical_dom_sf"/>
</dbReference>
<dbReference type="PANTHER" id="PTHR45641">
    <property type="entry name" value="TETRATRICOPEPTIDE REPEAT PROTEIN (AFU_ORTHOLOGUE AFUA_6G03870)"/>
    <property type="match status" value="1"/>
</dbReference>